<evidence type="ECO:0000313" key="1">
    <source>
        <dbReference type="EMBL" id="MCD9638548.1"/>
    </source>
</evidence>
<protein>
    <submittedName>
        <fullName evidence="1">Uncharacterized protein</fullName>
    </submittedName>
</protein>
<dbReference type="Proteomes" id="UP000823775">
    <property type="component" value="Unassembled WGS sequence"/>
</dbReference>
<accession>A0ABS8UUJ5</accession>
<feature type="non-terminal residue" evidence="1">
    <location>
        <position position="1"/>
    </location>
</feature>
<organism evidence="1 2">
    <name type="scientific">Datura stramonium</name>
    <name type="common">Jimsonweed</name>
    <name type="synonym">Common thornapple</name>
    <dbReference type="NCBI Taxonomy" id="4076"/>
    <lineage>
        <taxon>Eukaryota</taxon>
        <taxon>Viridiplantae</taxon>
        <taxon>Streptophyta</taxon>
        <taxon>Embryophyta</taxon>
        <taxon>Tracheophyta</taxon>
        <taxon>Spermatophyta</taxon>
        <taxon>Magnoliopsida</taxon>
        <taxon>eudicotyledons</taxon>
        <taxon>Gunneridae</taxon>
        <taxon>Pentapetalae</taxon>
        <taxon>asterids</taxon>
        <taxon>lamiids</taxon>
        <taxon>Solanales</taxon>
        <taxon>Solanaceae</taxon>
        <taxon>Solanoideae</taxon>
        <taxon>Datureae</taxon>
        <taxon>Datura</taxon>
    </lineage>
</organism>
<evidence type="ECO:0000313" key="2">
    <source>
        <dbReference type="Proteomes" id="UP000823775"/>
    </source>
</evidence>
<gene>
    <name evidence="1" type="ORF">HAX54_022569</name>
</gene>
<proteinExistence type="predicted"/>
<dbReference type="EMBL" id="JACEIK010002722">
    <property type="protein sequence ID" value="MCD9638548.1"/>
    <property type="molecule type" value="Genomic_DNA"/>
</dbReference>
<keyword evidence="2" id="KW-1185">Reference proteome</keyword>
<comment type="caution">
    <text evidence="1">The sequence shown here is derived from an EMBL/GenBank/DDBJ whole genome shotgun (WGS) entry which is preliminary data.</text>
</comment>
<sequence length="58" mass="6993">DDVWFKVVFDYEKDPRLNIPNAPPLVNVLFEILYFNYLYLPQKSILVDMKPPPVEYIY</sequence>
<name>A0ABS8UUJ5_DATST</name>
<reference evidence="1 2" key="1">
    <citation type="journal article" date="2021" name="BMC Genomics">
        <title>Datura genome reveals duplications of psychoactive alkaloid biosynthetic genes and high mutation rate following tissue culture.</title>
        <authorList>
            <person name="Rajewski A."/>
            <person name="Carter-House D."/>
            <person name="Stajich J."/>
            <person name="Litt A."/>
        </authorList>
    </citation>
    <scope>NUCLEOTIDE SEQUENCE [LARGE SCALE GENOMIC DNA]</scope>
    <source>
        <strain evidence="1">AR-01</strain>
    </source>
</reference>